<dbReference type="GO" id="GO:0019386">
    <property type="term" value="P:methanogenesis, from carbon dioxide"/>
    <property type="evidence" value="ECO:0007669"/>
    <property type="project" value="UniProtKB-UniRule"/>
</dbReference>
<evidence type="ECO:0000256" key="4">
    <source>
        <dbReference type="HAMAP-Rule" id="MF_01091"/>
    </source>
</evidence>
<dbReference type="HAMAP" id="MF_01091">
    <property type="entry name" value="F420_mer"/>
    <property type="match status" value="1"/>
</dbReference>
<keyword evidence="2 4" id="KW-0554">One-carbon metabolism</keyword>
<dbReference type="Pfam" id="PF00296">
    <property type="entry name" value="Bac_luciferase"/>
    <property type="match status" value="1"/>
</dbReference>
<dbReference type="InterPro" id="IPR036661">
    <property type="entry name" value="Luciferase-like_sf"/>
</dbReference>
<feature type="domain" description="Luciferase-like" evidence="5">
    <location>
        <begin position="12"/>
        <end position="333"/>
    </location>
</feature>
<keyword evidence="7" id="KW-1185">Reference proteome</keyword>
<evidence type="ECO:0000259" key="5">
    <source>
        <dbReference type="Pfam" id="PF00296"/>
    </source>
</evidence>
<protein>
    <recommendedName>
        <fullName evidence="4">5,10-methylenetetrahydromethanopterin reductase</fullName>
        <ecNumber evidence="4">1.5.98.2</ecNumber>
    </recommendedName>
    <alternativeName>
        <fullName evidence="4">Coenzyme F420-dependent N(5),N(10)-methylenetetrahydromethanopterin reductase</fullName>
    </alternativeName>
    <alternativeName>
        <fullName evidence="4">Methylene-H(4)MPT reductase</fullName>
    </alternativeName>
</protein>
<dbReference type="GeneID" id="89228006"/>
<evidence type="ECO:0000313" key="7">
    <source>
        <dbReference type="Proteomes" id="UP001304970"/>
    </source>
</evidence>
<dbReference type="Proteomes" id="UP001304970">
    <property type="component" value="Chromosome"/>
</dbReference>
<comment type="function">
    <text evidence="4">Catalyzes the reversible reduction of methylene-H(4)MPT to methyl-H(4)MPT.</text>
</comment>
<dbReference type="Gene3D" id="3.20.20.30">
    <property type="entry name" value="Luciferase-like domain"/>
    <property type="match status" value="1"/>
</dbReference>
<organism evidence="6 7">
    <name type="scientific">Methanolapillus ohkumae</name>
    <dbReference type="NCBI Taxonomy" id="3028298"/>
    <lineage>
        <taxon>Archaea</taxon>
        <taxon>Methanobacteriati</taxon>
        <taxon>Methanobacteriota</taxon>
        <taxon>Stenosarchaea group</taxon>
        <taxon>Methanomicrobia</taxon>
        <taxon>Methanosarcinales</taxon>
        <taxon>Methanosarcinaceae</taxon>
        <taxon>Methanolapillus</taxon>
    </lineage>
</organism>
<keyword evidence="4" id="KW-0484">Methanogenesis</keyword>
<dbReference type="InterPro" id="IPR011251">
    <property type="entry name" value="Luciferase-like_dom"/>
</dbReference>
<reference evidence="6 7" key="1">
    <citation type="submission" date="2023-07" db="EMBL/GenBank/DDBJ databases">
        <title>Closed genome sequence of Methanosarcinaceae archaeon Am2.</title>
        <authorList>
            <person name="Poehlein A."/>
            <person name="Protasov E."/>
            <person name="Platt K."/>
            <person name="Reeh H."/>
            <person name="Daniel R."/>
            <person name="Brune A."/>
        </authorList>
    </citation>
    <scope>NUCLEOTIDE SEQUENCE [LARGE SCALE GENOMIC DNA]</scope>
    <source>
        <strain evidence="6 7">Am2</strain>
    </source>
</reference>
<comment type="pathway">
    <text evidence="4">One-carbon metabolism; methanogenesis from CO(2); methyl-coenzyme M from 5,10-methylene-5,6,7,8-tetrahydromethanopterin: step 1/2.</text>
</comment>
<keyword evidence="3 4" id="KW-0560">Oxidoreductase</keyword>
<dbReference type="GO" id="GO:0018537">
    <property type="term" value="F:coenzyme F420-dependent N5,N10-methenyltetrahydromethanopterin reductase activity"/>
    <property type="evidence" value="ECO:0007669"/>
    <property type="project" value="UniProtKB-UniRule"/>
</dbReference>
<dbReference type="InterPro" id="IPR050564">
    <property type="entry name" value="F420-G6PD/mer"/>
</dbReference>
<dbReference type="EMBL" id="CP131061">
    <property type="protein sequence ID" value="WNY26817.1"/>
    <property type="molecule type" value="Genomic_DNA"/>
</dbReference>
<comment type="catalytic activity">
    <reaction evidence="4">
        <text>5-methyl-5,6,7,8-tetrahydromethanopterin + oxidized coenzyme F420-(gamma-L-Glu)(n) + H(+) = 5,10-methylenetetrahydromethanopterin + reduced coenzyme F420-(gamma-L-Glu)(n)</text>
        <dbReference type="Rhea" id="RHEA:21144"/>
        <dbReference type="Rhea" id="RHEA-COMP:12939"/>
        <dbReference type="Rhea" id="RHEA-COMP:14378"/>
        <dbReference type="ChEBI" id="CHEBI:15378"/>
        <dbReference type="ChEBI" id="CHEBI:57818"/>
        <dbReference type="ChEBI" id="CHEBI:58116"/>
        <dbReference type="ChEBI" id="CHEBI:133980"/>
        <dbReference type="ChEBI" id="CHEBI:139511"/>
        <dbReference type="EC" id="1.5.98.2"/>
    </reaction>
</comment>
<dbReference type="CDD" id="cd01097">
    <property type="entry name" value="Tetrahydromethanopterin_reductase"/>
    <property type="match status" value="1"/>
</dbReference>
<name>A0AA96V572_9EURY</name>
<dbReference type="PANTHER" id="PTHR43244">
    <property type="match status" value="1"/>
</dbReference>
<dbReference type="GO" id="GO:0016705">
    <property type="term" value="F:oxidoreductase activity, acting on paired donors, with incorporation or reduction of molecular oxygen"/>
    <property type="evidence" value="ECO:0007669"/>
    <property type="project" value="InterPro"/>
</dbReference>
<dbReference type="PANTHER" id="PTHR43244:SF1">
    <property type="entry name" value="5,10-METHYLENETETRAHYDROMETHANOPTERIN REDUCTASE"/>
    <property type="match status" value="1"/>
</dbReference>
<keyword evidence="1 4" id="KW-0963">Cytoplasm</keyword>
<evidence type="ECO:0000313" key="6">
    <source>
        <dbReference type="EMBL" id="WNY26817.1"/>
    </source>
</evidence>
<sequence length="358" mass="37777">MKFGIEFVPNEPVAHLSSYAKIAENAGFDFVWVTDHSNNRDVYATLAAISLATQRIFVGAGVTNPYTRNPAVTASAIATIYEISGGRAVLGIGPGDKSTFETLGISGDKPLTAIRECVSVFSDLFLGKTVSFDGEMVSLKGARIDFAKKMMENLPALSTSPVAQVSQISSVLPNSPSSSTSSIPVYVGAQGPKMLEMAGEVAAGVLINASHPDDFKAALPLIENGSKKANRNLKDIDIAAYTCFSMDDDSEAAIKKAAPVVAFIVVGAPDLILVRHGINPEIKKELAAEISKSNFKALGGLVSDKMIDKFAIAGDAGFCEKRMKELEKSGVTQIVVGSPIGADKEKTISGIGEIIRDF</sequence>
<dbReference type="EC" id="1.5.98.2" evidence="4"/>
<accession>A0AA96V572</accession>
<comment type="subcellular location">
    <subcellularLocation>
        <location evidence="4">Cytoplasm</location>
    </subcellularLocation>
</comment>
<dbReference type="GO" id="GO:0006730">
    <property type="term" value="P:one-carbon metabolic process"/>
    <property type="evidence" value="ECO:0007669"/>
    <property type="project" value="UniProtKB-UniRule"/>
</dbReference>
<comment type="similarity">
    <text evidence="4">Belongs to the mer family.</text>
</comment>
<evidence type="ECO:0000256" key="1">
    <source>
        <dbReference type="ARBA" id="ARBA00022490"/>
    </source>
</evidence>
<dbReference type="GO" id="GO:0005737">
    <property type="term" value="C:cytoplasm"/>
    <property type="evidence" value="ECO:0007669"/>
    <property type="project" value="UniProtKB-SubCell"/>
</dbReference>
<dbReference type="InterPro" id="IPR019946">
    <property type="entry name" value="MeH4methanopterin_reductase"/>
</dbReference>
<gene>
    <name evidence="4" type="primary">mer</name>
    <name evidence="6" type="ORF">MsAm2_05970</name>
</gene>
<dbReference type="AlphaFoldDB" id="A0AA96V572"/>
<proteinExistence type="inferred from homology"/>
<dbReference type="RefSeq" id="WP_338098326.1">
    <property type="nucleotide sequence ID" value="NZ_CP131061.1"/>
</dbReference>
<dbReference type="SUPFAM" id="SSF51679">
    <property type="entry name" value="Bacterial luciferase-like"/>
    <property type="match status" value="1"/>
</dbReference>
<evidence type="ECO:0000256" key="3">
    <source>
        <dbReference type="ARBA" id="ARBA00023002"/>
    </source>
</evidence>
<evidence type="ECO:0000256" key="2">
    <source>
        <dbReference type="ARBA" id="ARBA00022563"/>
    </source>
</evidence>